<evidence type="ECO:0000256" key="4">
    <source>
        <dbReference type="ARBA" id="ARBA00022475"/>
    </source>
</evidence>
<dbReference type="Proteomes" id="UP001597213">
    <property type="component" value="Unassembled WGS sequence"/>
</dbReference>
<dbReference type="Gene3D" id="3.40.50.300">
    <property type="entry name" value="P-loop containing nucleotide triphosphate hydrolases"/>
    <property type="match status" value="1"/>
</dbReference>
<dbReference type="NCBIfam" id="TIGR01727">
    <property type="entry name" value="oligo_HPY"/>
    <property type="match status" value="1"/>
</dbReference>
<accession>A0ABW4R2V0</accession>
<keyword evidence="6 9" id="KW-0067">ATP-binding</keyword>
<keyword evidence="10" id="KW-1185">Reference proteome</keyword>
<sequence>MSAPPILSVEGLRVGFGAGPRAVVALRDVSFSINPGKTLALVGESGSGKSVTSLAILGLLPRGGRVLSGRIEYGMRDGGRADLTALGAGGMRRIRGREIAMIFQEPMSSLNPLFTIGDQIGEMLLLHSDLSAADRRKRVIEMLEMVEIPAAASRVDAYPHELSGGMRQRAMIALALICAPQLLIADEPTTALDVTIQAQILDLMRRLQAEMGMSILFITHDMGVVAEMADEVAVMYAGAVVEQAPVKPLFDAPAHPYTRGLLASIPHPDRPEGERLVAIPGSVPPLFNLPAGCAFRPRCPIAIEACARPVHLRDIAPVHRVACIRAAESAALMGAAQAEATHV</sequence>
<dbReference type="GO" id="GO:0005524">
    <property type="term" value="F:ATP binding"/>
    <property type="evidence" value="ECO:0007669"/>
    <property type="project" value="UniProtKB-KW"/>
</dbReference>
<dbReference type="Pfam" id="PF00005">
    <property type="entry name" value="ABC_tran"/>
    <property type="match status" value="1"/>
</dbReference>
<evidence type="ECO:0000313" key="9">
    <source>
        <dbReference type="EMBL" id="MFD1880275.1"/>
    </source>
</evidence>
<comment type="subcellular location">
    <subcellularLocation>
        <location evidence="1">Cell inner membrane</location>
        <topology evidence="1">Peripheral membrane protein</topology>
    </subcellularLocation>
</comment>
<keyword evidence="7" id="KW-0472">Membrane</keyword>
<keyword evidence="3" id="KW-0813">Transport</keyword>
<evidence type="ECO:0000256" key="3">
    <source>
        <dbReference type="ARBA" id="ARBA00022448"/>
    </source>
</evidence>
<dbReference type="PANTHER" id="PTHR43297:SF2">
    <property type="entry name" value="DIPEPTIDE TRANSPORT ATP-BINDING PROTEIN DPPD"/>
    <property type="match status" value="1"/>
</dbReference>
<evidence type="ECO:0000256" key="1">
    <source>
        <dbReference type="ARBA" id="ARBA00004417"/>
    </source>
</evidence>
<comment type="similarity">
    <text evidence="2">Belongs to the ABC transporter superfamily.</text>
</comment>
<name>A0ABW4R2V0_9RHOB</name>
<evidence type="ECO:0000256" key="6">
    <source>
        <dbReference type="ARBA" id="ARBA00022840"/>
    </source>
</evidence>
<dbReference type="CDD" id="cd03257">
    <property type="entry name" value="ABC_NikE_OppD_transporters"/>
    <property type="match status" value="1"/>
</dbReference>
<dbReference type="InterPro" id="IPR013563">
    <property type="entry name" value="Oligopep_ABC_C"/>
</dbReference>
<dbReference type="InterPro" id="IPR003439">
    <property type="entry name" value="ABC_transporter-like_ATP-bd"/>
</dbReference>
<dbReference type="PROSITE" id="PS50893">
    <property type="entry name" value="ABC_TRANSPORTER_2"/>
    <property type="match status" value="1"/>
</dbReference>
<dbReference type="InterPro" id="IPR017871">
    <property type="entry name" value="ABC_transporter-like_CS"/>
</dbReference>
<evidence type="ECO:0000256" key="2">
    <source>
        <dbReference type="ARBA" id="ARBA00005417"/>
    </source>
</evidence>
<evidence type="ECO:0000313" key="10">
    <source>
        <dbReference type="Proteomes" id="UP001597213"/>
    </source>
</evidence>
<dbReference type="Pfam" id="PF08352">
    <property type="entry name" value="oligo_HPY"/>
    <property type="match status" value="1"/>
</dbReference>
<evidence type="ECO:0000256" key="7">
    <source>
        <dbReference type="ARBA" id="ARBA00023136"/>
    </source>
</evidence>
<keyword evidence="5" id="KW-0547">Nucleotide-binding</keyword>
<dbReference type="SMART" id="SM00382">
    <property type="entry name" value="AAA"/>
    <property type="match status" value="1"/>
</dbReference>
<protein>
    <submittedName>
        <fullName evidence="9">ABC transporter ATP-binding protein</fullName>
    </submittedName>
</protein>
<dbReference type="InterPro" id="IPR050388">
    <property type="entry name" value="ABC_Ni/Peptide_Import"/>
</dbReference>
<organism evidence="9 10">
    <name type="scientific">Paracoccus pacificus</name>
    <dbReference type="NCBI Taxonomy" id="1463598"/>
    <lineage>
        <taxon>Bacteria</taxon>
        <taxon>Pseudomonadati</taxon>
        <taxon>Pseudomonadota</taxon>
        <taxon>Alphaproteobacteria</taxon>
        <taxon>Rhodobacterales</taxon>
        <taxon>Paracoccaceae</taxon>
        <taxon>Paracoccus</taxon>
    </lineage>
</organism>
<feature type="domain" description="ABC transporter" evidence="8">
    <location>
        <begin position="7"/>
        <end position="262"/>
    </location>
</feature>
<proteinExistence type="inferred from homology"/>
<evidence type="ECO:0000259" key="8">
    <source>
        <dbReference type="PROSITE" id="PS50893"/>
    </source>
</evidence>
<reference evidence="10" key="1">
    <citation type="journal article" date="2019" name="Int. J. Syst. Evol. Microbiol.">
        <title>The Global Catalogue of Microorganisms (GCM) 10K type strain sequencing project: providing services to taxonomists for standard genome sequencing and annotation.</title>
        <authorList>
            <consortium name="The Broad Institute Genomics Platform"/>
            <consortium name="The Broad Institute Genome Sequencing Center for Infectious Disease"/>
            <person name="Wu L."/>
            <person name="Ma J."/>
        </authorList>
    </citation>
    <scope>NUCLEOTIDE SEQUENCE [LARGE SCALE GENOMIC DNA]</scope>
    <source>
        <strain evidence="10">CCUG 56029</strain>
    </source>
</reference>
<keyword evidence="4" id="KW-1003">Cell membrane</keyword>
<dbReference type="InterPro" id="IPR003593">
    <property type="entry name" value="AAA+_ATPase"/>
</dbReference>
<gene>
    <name evidence="9" type="ORF">ACFSCT_00910</name>
</gene>
<dbReference type="EMBL" id="JBHUEN010000003">
    <property type="protein sequence ID" value="MFD1880275.1"/>
    <property type="molecule type" value="Genomic_DNA"/>
</dbReference>
<dbReference type="PROSITE" id="PS00211">
    <property type="entry name" value="ABC_TRANSPORTER_1"/>
    <property type="match status" value="1"/>
</dbReference>
<comment type="caution">
    <text evidence="9">The sequence shown here is derived from an EMBL/GenBank/DDBJ whole genome shotgun (WGS) entry which is preliminary data.</text>
</comment>
<dbReference type="PANTHER" id="PTHR43297">
    <property type="entry name" value="OLIGOPEPTIDE TRANSPORT ATP-BINDING PROTEIN APPD"/>
    <property type="match status" value="1"/>
</dbReference>
<dbReference type="InterPro" id="IPR027417">
    <property type="entry name" value="P-loop_NTPase"/>
</dbReference>
<dbReference type="SUPFAM" id="SSF52540">
    <property type="entry name" value="P-loop containing nucleoside triphosphate hydrolases"/>
    <property type="match status" value="1"/>
</dbReference>
<evidence type="ECO:0000256" key="5">
    <source>
        <dbReference type="ARBA" id="ARBA00022741"/>
    </source>
</evidence>